<dbReference type="Gene3D" id="1.20.1530.10">
    <property type="entry name" value="Na+/H+ antiporter like domain"/>
    <property type="match status" value="1"/>
</dbReference>
<feature type="transmembrane region" description="Helical" evidence="6">
    <location>
        <begin position="331"/>
        <end position="354"/>
    </location>
</feature>
<keyword evidence="6" id="KW-0813">Transport</keyword>
<proteinExistence type="inferred from homology"/>
<dbReference type="AlphaFoldDB" id="A0A7K1YCL5"/>
<feature type="transmembrane region" description="Helical" evidence="6">
    <location>
        <begin position="101"/>
        <end position="120"/>
    </location>
</feature>
<feature type="transmembrane region" description="Helical" evidence="6">
    <location>
        <begin position="161"/>
        <end position="181"/>
    </location>
</feature>
<dbReference type="EMBL" id="WVHT01000007">
    <property type="protein sequence ID" value="MXV52315.1"/>
    <property type="molecule type" value="Genomic_DNA"/>
</dbReference>
<dbReference type="GO" id="GO:0005886">
    <property type="term" value="C:plasma membrane"/>
    <property type="evidence" value="ECO:0007669"/>
    <property type="project" value="UniProtKB-SubCell"/>
</dbReference>
<comment type="caution">
    <text evidence="7">The sequence shown here is derived from an EMBL/GenBank/DDBJ whole genome shotgun (WGS) entry which is preliminary data.</text>
</comment>
<feature type="transmembrane region" description="Helical" evidence="6">
    <location>
        <begin position="261"/>
        <end position="280"/>
    </location>
</feature>
<feature type="transmembrane region" description="Helical" evidence="6">
    <location>
        <begin position="187"/>
        <end position="206"/>
    </location>
</feature>
<organism evidence="7 8">
    <name type="scientific">Hufsiella arboris</name>
    <dbReference type="NCBI Taxonomy" id="2695275"/>
    <lineage>
        <taxon>Bacteria</taxon>
        <taxon>Pseudomonadati</taxon>
        <taxon>Bacteroidota</taxon>
        <taxon>Sphingobacteriia</taxon>
        <taxon>Sphingobacteriales</taxon>
        <taxon>Sphingobacteriaceae</taxon>
        <taxon>Hufsiella</taxon>
    </lineage>
</organism>
<keyword evidence="4 6" id="KW-1133">Transmembrane helix</keyword>
<feature type="transmembrane region" description="Helical" evidence="6">
    <location>
        <begin position="218"/>
        <end position="241"/>
    </location>
</feature>
<protein>
    <recommendedName>
        <fullName evidence="6">Na(+)/H(+) antiporter NhaA</fullName>
    </recommendedName>
    <alternativeName>
        <fullName evidence="6">Sodium/proton antiporter NhaA</fullName>
    </alternativeName>
</protein>
<dbReference type="HAMAP" id="MF_01844">
    <property type="entry name" value="NhaA"/>
    <property type="match status" value="1"/>
</dbReference>
<dbReference type="PANTHER" id="PTHR30341">
    <property type="entry name" value="SODIUM ION/PROTON ANTIPORTER NHAA-RELATED"/>
    <property type="match status" value="1"/>
</dbReference>
<evidence type="ECO:0000256" key="6">
    <source>
        <dbReference type="HAMAP-Rule" id="MF_01844"/>
    </source>
</evidence>
<keyword evidence="6" id="KW-0050">Antiport</keyword>
<feature type="transmembrane region" description="Helical" evidence="6">
    <location>
        <begin position="21"/>
        <end position="40"/>
    </location>
</feature>
<comment type="function">
    <text evidence="6">Na(+)/H(+) antiporter that extrudes sodium in exchange for external protons.</text>
</comment>
<comment type="similarity">
    <text evidence="6">Belongs to the NhaA Na(+)/H(+) (TC 2.A.33) antiporter family.</text>
</comment>
<feature type="transmembrane region" description="Helical" evidence="6">
    <location>
        <begin position="132"/>
        <end position="149"/>
    </location>
</feature>
<gene>
    <name evidence="6 7" type="primary">nhaA</name>
    <name evidence="7" type="ORF">GS399_15165</name>
</gene>
<feature type="transmembrane region" description="Helical" evidence="6">
    <location>
        <begin position="366"/>
        <end position="385"/>
    </location>
</feature>
<evidence type="ECO:0000313" key="7">
    <source>
        <dbReference type="EMBL" id="MXV52315.1"/>
    </source>
</evidence>
<name>A0A7K1YCL5_9SPHI</name>
<dbReference type="InterPro" id="IPR004670">
    <property type="entry name" value="NhaA"/>
</dbReference>
<keyword evidence="8" id="KW-1185">Reference proteome</keyword>
<dbReference type="GO" id="GO:0015385">
    <property type="term" value="F:sodium:proton antiporter activity"/>
    <property type="evidence" value="ECO:0007669"/>
    <property type="project" value="UniProtKB-UniRule"/>
</dbReference>
<comment type="subcellular location">
    <subcellularLocation>
        <location evidence="1">Cell inner membrane</location>
        <topology evidence="1">Multi-pass membrane protein</topology>
    </subcellularLocation>
    <subcellularLocation>
        <location evidence="6">Cell membrane</location>
        <topology evidence="6">Multi-pass membrane protein</topology>
    </subcellularLocation>
</comment>
<feature type="transmembrane region" description="Helical" evidence="6">
    <location>
        <begin position="292"/>
        <end position="316"/>
    </location>
</feature>
<keyword evidence="6" id="KW-0739">Sodium transport</keyword>
<dbReference type="NCBIfam" id="NF007111">
    <property type="entry name" value="PRK09560.1"/>
    <property type="match status" value="1"/>
</dbReference>
<keyword evidence="6" id="KW-0915">Sodium</keyword>
<evidence type="ECO:0000256" key="1">
    <source>
        <dbReference type="ARBA" id="ARBA00004429"/>
    </source>
</evidence>
<dbReference type="PANTHER" id="PTHR30341:SF0">
    <property type="entry name" value="NA(+)_H(+) ANTIPORTER NHAA"/>
    <property type="match status" value="1"/>
</dbReference>
<accession>A0A7K1YCL5</accession>
<evidence type="ECO:0000313" key="8">
    <source>
        <dbReference type="Proteomes" id="UP000466586"/>
    </source>
</evidence>
<dbReference type="NCBIfam" id="NF007112">
    <property type="entry name" value="PRK09561.1"/>
    <property type="match status" value="1"/>
</dbReference>
<comment type="catalytic activity">
    <reaction evidence="6">
        <text>Na(+)(in) + 2 H(+)(out) = Na(+)(out) + 2 H(+)(in)</text>
        <dbReference type="Rhea" id="RHEA:29251"/>
        <dbReference type="ChEBI" id="CHEBI:15378"/>
        <dbReference type="ChEBI" id="CHEBI:29101"/>
    </reaction>
</comment>
<evidence type="ECO:0000256" key="3">
    <source>
        <dbReference type="ARBA" id="ARBA00022692"/>
    </source>
</evidence>
<evidence type="ECO:0000256" key="4">
    <source>
        <dbReference type="ARBA" id="ARBA00022989"/>
    </source>
</evidence>
<keyword evidence="2 6" id="KW-1003">Cell membrane</keyword>
<dbReference type="GO" id="GO:0006885">
    <property type="term" value="P:regulation of pH"/>
    <property type="evidence" value="ECO:0007669"/>
    <property type="project" value="UniProtKB-UniRule"/>
</dbReference>
<dbReference type="Proteomes" id="UP000466586">
    <property type="component" value="Unassembled WGS sequence"/>
</dbReference>
<evidence type="ECO:0000256" key="2">
    <source>
        <dbReference type="ARBA" id="ARBA00022475"/>
    </source>
</evidence>
<keyword evidence="6" id="KW-0406">Ion transport</keyword>
<dbReference type="NCBIfam" id="TIGR00773">
    <property type="entry name" value="NhaA"/>
    <property type="match status" value="1"/>
</dbReference>
<evidence type="ECO:0000256" key="5">
    <source>
        <dbReference type="ARBA" id="ARBA00023136"/>
    </source>
</evidence>
<reference evidence="7 8" key="1">
    <citation type="submission" date="2019-11" db="EMBL/GenBank/DDBJ databases">
        <title>Pedobacter sp. HMF7647 Genome sequencing and assembly.</title>
        <authorList>
            <person name="Kang H."/>
            <person name="Kim H."/>
            <person name="Joh K."/>
        </authorList>
    </citation>
    <scope>NUCLEOTIDE SEQUENCE [LARGE SCALE GENOMIC DNA]</scope>
    <source>
        <strain evidence="7 8">HMF7647</strain>
    </source>
</reference>
<keyword evidence="5 6" id="KW-0472">Membrane</keyword>
<feature type="transmembrane region" description="Helical" evidence="6">
    <location>
        <begin position="60"/>
        <end position="80"/>
    </location>
</feature>
<dbReference type="Pfam" id="PF06965">
    <property type="entry name" value="Na_H_antiport_1"/>
    <property type="match status" value="1"/>
</dbReference>
<sequence length="392" mass="42690">MAVSFDLNRFREFFRSASNSGIILIACVIISITIANTSLANTFKHLLETQFGGNPFGLHLRYSVEGWINDGLMAVFFLLVGLEIKREIVEGELSEIKKAALPVFAALGGMLMPAIIYYGINRNSGSAQGWGIPMATDIAFVLAIIALLGKKVPYSMRIFTAALAIVDDLGAIIVIAVFYTSKIQFDYLLGAAGALFILVLMNRLGVKNIILYLVPGIILWYLIHNSGIHATISGVLLALTIPTNPEKKASPLEFLEHKLHIPVNFIIMPIFALANTNIHFNSKMLDGLTSPLGLGIIAGLLLGKPIGVSLFSWLAVKLKLSVLPENSQWKHIIGISILAGIGFTMSVFISLLSFKEIFEFQEEAKFAILLASLLSGVLGFIYFSVLSKKESS</sequence>
<dbReference type="RefSeq" id="WP_160845490.1">
    <property type="nucleotide sequence ID" value="NZ_WVHT01000007.1"/>
</dbReference>
<keyword evidence="3 6" id="KW-0812">Transmembrane</keyword>
<dbReference type="InterPro" id="IPR023171">
    <property type="entry name" value="Na/H_antiporter_dom_sf"/>
</dbReference>